<feature type="domain" description="Glycosyltransferase subfamily 4-like N-terminal" evidence="2">
    <location>
        <begin position="13"/>
        <end position="174"/>
    </location>
</feature>
<gene>
    <name evidence="3" type="ORF">ETP66_01335</name>
</gene>
<dbReference type="InterPro" id="IPR001296">
    <property type="entry name" value="Glyco_trans_1"/>
</dbReference>
<dbReference type="OrthoDB" id="9811902at2"/>
<dbReference type="CDD" id="cd03811">
    <property type="entry name" value="GT4_GT28_WabH-like"/>
    <property type="match status" value="1"/>
</dbReference>
<comment type="caution">
    <text evidence="3">The sequence shown here is derived from an EMBL/GenBank/DDBJ whole genome shotgun (WGS) entry which is preliminary data.</text>
</comment>
<dbReference type="InterPro" id="IPR028098">
    <property type="entry name" value="Glyco_trans_4-like_N"/>
</dbReference>
<dbReference type="EMBL" id="SIJL01000001">
    <property type="protein sequence ID" value="TBH21911.1"/>
    <property type="molecule type" value="Genomic_DNA"/>
</dbReference>
<keyword evidence="4" id="KW-1185">Reference proteome</keyword>
<dbReference type="AlphaFoldDB" id="A0A4Q9B7V5"/>
<dbReference type="PANTHER" id="PTHR12526">
    <property type="entry name" value="GLYCOSYLTRANSFERASE"/>
    <property type="match status" value="1"/>
</dbReference>
<keyword evidence="3" id="KW-0808">Transferase</keyword>
<evidence type="ECO:0000259" key="2">
    <source>
        <dbReference type="Pfam" id="PF13439"/>
    </source>
</evidence>
<dbReference type="Proteomes" id="UP000292858">
    <property type="component" value="Unassembled WGS sequence"/>
</dbReference>
<accession>A0A4Q9B7V5</accession>
<evidence type="ECO:0000313" key="3">
    <source>
        <dbReference type="EMBL" id="TBH21911.1"/>
    </source>
</evidence>
<dbReference type="SUPFAM" id="SSF53756">
    <property type="entry name" value="UDP-Glycosyltransferase/glycogen phosphorylase"/>
    <property type="match status" value="1"/>
</dbReference>
<dbReference type="Gene3D" id="3.40.50.2000">
    <property type="entry name" value="Glycogen Phosphorylase B"/>
    <property type="match status" value="2"/>
</dbReference>
<dbReference type="Pfam" id="PF00534">
    <property type="entry name" value="Glycos_transf_1"/>
    <property type="match status" value="1"/>
</dbReference>
<name>A0A4Q9B7V5_9DEIN</name>
<dbReference type="GO" id="GO:0016740">
    <property type="term" value="F:transferase activity"/>
    <property type="evidence" value="ECO:0007669"/>
    <property type="project" value="UniProtKB-KW"/>
</dbReference>
<sequence length="373" mass="41287">MRVGLFLPSLAAGGAERITLTLAEGLSRRGYQVDLVLARADGPLLAQIPSPLRLVDFKSGRVAQSLLPLVRYLKRERPVVLLSSLNHANVVAIWARRMARVPTRLVVAEHIGVLPSAAWSQTLRGKLMPFWIRNTYPWADAVVAVSRGVAEELVRDLGVPREKVRTIYNPVVTEELYQKAEEPLEHPWFRPGEEPVVLGVGRLVPQKDFSLLIRAFAKVRQRVPSRLLILGEGPERPALEALVRGLGLEAYVEMPGFMANPYPYMRRASVLALSSASEALPTVLIEALALGTKVVATDCPYGPAEVLEGGRWGRLVPVGDEEALAKALMEALLQPDSETEKQARARRARERFGLEEALRAYEEVLGLRDNRAR</sequence>
<feature type="domain" description="Glycosyl transferase family 1" evidence="1">
    <location>
        <begin position="189"/>
        <end position="343"/>
    </location>
</feature>
<evidence type="ECO:0000259" key="1">
    <source>
        <dbReference type="Pfam" id="PF00534"/>
    </source>
</evidence>
<dbReference type="Pfam" id="PF13439">
    <property type="entry name" value="Glyco_transf_4"/>
    <property type="match status" value="1"/>
</dbReference>
<proteinExistence type="predicted"/>
<evidence type="ECO:0000313" key="4">
    <source>
        <dbReference type="Proteomes" id="UP000292858"/>
    </source>
</evidence>
<organism evidence="3 4">
    <name type="scientific">Thermus thermamylovorans</name>
    <dbReference type="NCBI Taxonomy" id="2509362"/>
    <lineage>
        <taxon>Bacteria</taxon>
        <taxon>Thermotogati</taxon>
        <taxon>Deinococcota</taxon>
        <taxon>Deinococci</taxon>
        <taxon>Thermales</taxon>
        <taxon>Thermaceae</taxon>
        <taxon>Thermus</taxon>
    </lineage>
</organism>
<reference evidence="3 4" key="1">
    <citation type="submission" date="2019-02" db="EMBL/GenBank/DDBJ databases">
        <title>Thermus sp. a novel from hot spring.</title>
        <authorList>
            <person name="Zhao Z."/>
        </authorList>
    </citation>
    <scope>NUCLEOTIDE SEQUENCE [LARGE SCALE GENOMIC DNA]</scope>
    <source>
        <strain evidence="3 4">CFH 72773T</strain>
    </source>
</reference>
<protein>
    <submittedName>
        <fullName evidence="3">Glycosyltransferase</fullName>
    </submittedName>
</protein>
<dbReference type="RefSeq" id="WP_130839870.1">
    <property type="nucleotide sequence ID" value="NZ_SIJL01000001.1"/>
</dbReference>